<proteinExistence type="predicted"/>
<reference evidence="2 3" key="1">
    <citation type="submission" date="2015-08" db="EMBL/GenBank/DDBJ databases">
        <title>Next Generation Sequencing and Analysis of the Genome of Puccinia sorghi L Schw, the Causal Agent of Maize Common Rust.</title>
        <authorList>
            <person name="Rochi L."/>
            <person name="Burguener G."/>
            <person name="Darino M."/>
            <person name="Turjanski A."/>
            <person name="Kreff E."/>
            <person name="Dieguez M.J."/>
            <person name="Sacco F."/>
        </authorList>
    </citation>
    <scope>NUCLEOTIDE SEQUENCE [LARGE SCALE GENOMIC DNA]</scope>
    <source>
        <strain evidence="2 3">RO10H11247</strain>
    </source>
</reference>
<organism evidence="2 3">
    <name type="scientific">Puccinia sorghi</name>
    <dbReference type="NCBI Taxonomy" id="27349"/>
    <lineage>
        <taxon>Eukaryota</taxon>
        <taxon>Fungi</taxon>
        <taxon>Dikarya</taxon>
        <taxon>Basidiomycota</taxon>
        <taxon>Pucciniomycotina</taxon>
        <taxon>Pucciniomycetes</taxon>
        <taxon>Pucciniales</taxon>
        <taxon>Pucciniaceae</taxon>
        <taxon>Puccinia</taxon>
    </lineage>
</organism>
<evidence type="ECO:0000313" key="3">
    <source>
        <dbReference type="Proteomes" id="UP000037035"/>
    </source>
</evidence>
<accession>A0A0L6VDP3</accession>
<keyword evidence="1" id="KW-1133">Transmembrane helix</keyword>
<comment type="caution">
    <text evidence="2">The sequence shown here is derived from an EMBL/GenBank/DDBJ whole genome shotgun (WGS) entry which is preliminary data.</text>
</comment>
<sequence length="255" mass="28346">MRVNRRRFHPNTSIWSMPNYLLNPPDNELSTRPNFARLPAMMPTNGFTNSSFITSVSPGTSNSPRITGKTWIWVMVITLAAFIATLLLVVFAHIMMNRLKRRRQCQKIAWEYSPANTNLKGGLAPISESGQSDLSSSTAPTYFNDSEPASAYKTSFRSKLKVSLQKIRPLPSVNEESTPIPSIPPISYPIGPFDYPPLQTKITNETGSGCLGLAGRRVVVYGRSKGRQGSSSVALIDREARSRPDSRYQYTPYAI</sequence>
<dbReference type="AlphaFoldDB" id="A0A0L6VDP3"/>
<dbReference type="Proteomes" id="UP000037035">
    <property type="component" value="Unassembled WGS sequence"/>
</dbReference>
<evidence type="ECO:0000256" key="1">
    <source>
        <dbReference type="SAM" id="Phobius"/>
    </source>
</evidence>
<feature type="transmembrane region" description="Helical" evidence="1">
    <location>
        <begin position="71"/>
        <end position="94"/>
    </location>
</feature>
<protein>
    <submittedName>
        <fullName evidence="2">Uncharacterized protein</fullName>
    </submittedName>
</protein>
<dbReference type="EMBL" id="LAVV01006699">
    <property type="protein sequence ID" value="KNZ58707.1"/>
    <property type="molecule type" value="Genomic_DNA"/>
</dbReference>
<dbReference type="OrthoDB" id="2511322at2759"/>
<evidence type="ECO:0000313" key="2">
    <source>
        <dbReference type="EMBL" id="KNZ58707.1"/>
    </source>
</evidence>
<dbReference type="VEuPathDB" id="FungiDB:VP01_1876g5"/>
<keyword evidence="3" id="KW-1185">Reference proteome</keyword>
<keyword evidence="1" id="KW-0812">Transmembrane</keyword>
<keyword evidence="1" id="KW-0472">Membrane</keyword>
<name>A0A0L6VDP3_9BASI</name>
<gene>
    <name evidence="2" type="ORF">VP01_1876g5</name>
</gene>